<dbReference type="AlphaFoldDB" id="A0A0D8XAD3"/>
<dbReference type="Proteomes" id="UP000053766">
    <property type="component" value="Unassembled WGS sequence"/>
</dbReference>
<dbReference type="GO" id="GO:0005886">
    <property type="term" value="C:plasma membrane"/>
    <property type="evidence" value="ECO:0007669"/>
    <property type="project" value="TreeGrafter"/>
</dbReference>
<dbReference type="InterPro" id="IPR031312">
    <property type="entry name" value="Na/sul_symport_CS"/>
</dbReference>
<reference evidence="9" key="2">
    <citation type="journal article" date="2016" name="Sci. Rep.">
        <title>Dictyocaulus viviparus genome, variome and transcriptome elucidate lungworm biology and support future intervention.</title>
        <authorList>
            <person name="McNulty S.N."/>
            <person name="Strube C."/>
            <person name="Rosa B.A."/>
            <person name="Martin J.C."/>
            <person name="Tyagi R."/>
            <person name="Choi Y.J."/>
            <person name="Wang Q."/>
            <person name="Hallsworth Pepin K."/>
            <person name="Zhang X."/>
            <person name="Ozersky P."/>
            <person name="Wilson R.K."/>
            <person name="Sternberg P.W."/>
            <person name="Gasser R.B."/>
            <person name="Mitreva M."/>
        </authorList>
    </citation>
    <scope>NUCLEOTIDE SEQUENCE [LARGE SCALE GENOMIC DNA]</scope>
    <source>
        <strain evidence="9">HannoverDv2000</strain>
    </source>
</reference>
<feature type="transmembrane region" description="Helical" evidence="7">
    <location>
        <begin position="136"/>
        <end position="154"/>
    </location>
</feature>
<feature type="transmembrane region" description="Helical" evidence="7">
    <location>
        <begin position="92"/>
        <end position="115"/>
    </location>
</feature>
<dbReference type="PROSITE" id="PS01271">
    <property type="entry name" value="NA_SULFATE"/>
    <property type="match status" value="1"/>
</dbReference>
<comment type="subcellular location">
    <subcellularLocation>
        <location evidence="1">Membrane</location>
        <topology evidence="1">Multi-pass membrane protein</topology>
    </subcellularLocation>
</comment>
<keyword evidence="3" id="KW-0813">Transport</keyword>
<dbReference type="STRING" id="29172.A0A0D8XAD3"/>
<gene>
    <name evidence="8" type="ORF">DICVIV_13337</name>
</gene>
<evidence type="ECO:0000313" key="9">
    <source>
        <dbReference type="Proteomes" id="UP000053766"/>
    </source>
</evidence>
<dbReference type="GO" id="GO:0015141">
    <property type="term" value="F:succinate transmembrane transporter activity"/>
    <property type="evidence" value="ECO:0007669"/>
    <property type="project" value="TreeGrafter"/>
</dbReference>
<evidence type="ECO:0000256" key="7">
    <source>
        <dbReference type="SAM" id="Phobius"/>
    </source>
</evidence>
<keyword evidence="6 7" id="KW-0472">Membrane</keyword>
<feature type="transmembrane region" description="Helical" evidence="7">
    <location>
        <begin position="6"/>
        <end position="31"/>
    </location>
</feature>
<reference evidence="8 9" key="1">
    <citation type="submission" date="2013-11" db="EMBL/GenBank/DDBJ databases">
        <title>Draft genome of the bovine lungworm Dictyocaulus viviparus.</title>
        <authorList>
            <person name="Mitreva M."/>
        </authorList>
    </citation>
    <scope>NUCLEOTIDE SEQUENCE [LARGE SCALE GENOMIC DNA]</scope>
    <source>
        <strain evidence="8 9">HannoverDv2000</strain>
    </source>
</reference>
<evidence type="ECO:0000256" key="3">
    <source>
        <dbReference type="ARBA" id="ARBA00022448"/>
    </source>
</evidence>
<dbReference type="PANTHER" id="PTHR10283:SF85">
    <property type="entry name" value="SODIUM-DEPENDENT HIGH-AFFINITY DICARBOXYLATE TRANSPORTER 3"/>
    <property type="match status" value="1"/>
</dbReference>
<dbReference type="OrthoDB" id="6493944at2759"/>
<evidence type="ECO:0000256" key="5">
    <source>
        <dbReference type="ARBA" id="ARBA00022989"/>
    </source>
</evidence>
<dbReference type="InterPro" id="IPR001898">
    <property type="entry name" value="SLC13A/DASS"/>
</dbReference>
<keyword evidence="5 7" id="KW-1133">Transmembrane helix</keyword>
<evidence type="ECO:0000256" key="6">
    <source>
        <dbReference type="ARBA" id="ARBA00023136"/>
    </source>
</evidence>
<accession>A0A0D8XAD3</accession>
<evidence type="ECO:0000256" key="1">
    <source>
        <dbReference type="ARBA" id="ARBA00004141"/>
    </source>
</evidence>
<keyword evidence="9" id="KW-1185">Reference proteome</keyword>
<feature type="transmembrane region" description="Helical" evidence="7">
    <location>
        <begin position="174"/>
        <end position="207"/>
    </location>
</feature>
<comment type="similarity">
    <text evidence="2">Belongs to the SLC13A/DASS transporter (TC 2.A.47) family. NADC subfamily.</text>
</comment>
<evidence type="ECO:0000256" key="4">
    <source>
        <dbReference type="ARBA" id="ARBA00022692"/>
    </source>
</evidence>
<evidence type="ECO:0000256" key="2">
    <source>
        <dbReference type="ARBA" id="ARBA00006772"/>
    </source>
</evidence>
<protein>
    <submittedName>
        <fullName evidence="8">Solute carrier family 13 member 1 domain protein</fullName>
    </submittedName>
</protein>
<dbReference type="PANTHER" id="PTHR10283">
    <property type="entry name" value="SOLUTE CARRIER FAMILY 13 MEMBER"/>
    <property type="match status" value="1"/>
</dbReference>
<dbReference type="EMBL" id="KN717045">
    <property type="protein sequence ID" value="KJH40702.1"/>
    <property type="molecule type" value="Genomic_DNA"/>
</dbReference>
<evidence type="ECO:0000313" key="8">
    <source>
        <dbReference type="EMBL" id="KJH40702.1"/>
    </source>
</evidence>
<feature type="transmembrane region" description="Helical" evidence="7">
    <location>
        <begin position="219"/>
        <end position="238"/>
    </location>
</feature>
<dbReference type="Pfam" id="PF00939">
    <property type="entry name" value="Na_sulph_symp"/>
    <property type="match status" value="1"/>
</dbReference>
<feature type="transmembrane region" description="Helical" evidence="7">
    <location>
        <begin position="52"/>
        <end position="72"/>
    </location>
</feature>
<name>A0A0D8XAD3_DICVI</name>
<proteinExistence type="inferred from homology"/>
<keyword evidence="4 7" id="KW-0812">Transmembrane</keyword>
<dbReference type="GO" id="GO:0015137">
    <property type="term" value="F:citrate transmembrane transporter activity"/>
    <property type="evidence" value="ECO:0007669"/>
    <property type="project" value="TreeGrafter"/>
</dbReference>
<organism evidence="8 9">
    <name type="scientific">Dictyocaulus viviparus</name>
    <name type="common">Bovine lungworm</name>
    <dbReference type="NCBI Taxonomy" id="29172"/>
    <lineage>
        <taxon>Eukaryota</taxon>
        <taxon>Metazoa</taxon>
        <taxon>Ecdysozoa</taxon>
        <taxon>Nematoda</taxon>
        <taxon>Chromadorea</taxon>
        <taxon>Rhabditida</taxon>
        <taxon>Rhabditina</taxon>
        <taxon>Rhabditomorpha</taxon>
        <taxon>Strongyloidea</taxon>
        <taxon>Metastrongylidae</taxon>
        <taxon>Dictyocaulus</taxon>
    </lineage>
</organism>
<sequence length="261" mass="29273">MTWFLFAFPLMCICLTAAWCILVLFFLWNTIELDTQITEMMNKKYNDLPKISYAEKSVMLCFFFLLSLWIFRKPEFFKGFGAFLPKDNYTDATSAMIVAVLLFVLPSNKPDLFTYKTKEEMKKQSYLMDWSTMQKSFPWSIVLLLGGGFALAAGVKDSGLSAMIGRALANLGHLPLWILQLLTMAITMTMTNICSNTVTATIFVPIVATMATEIKRHPFNLILPTTIACSFAFVLPVGTPPNAIVFGSGMVKVSDMVSRCH</sequence>